<dbReference type="AlphaFoldDB" id="A0AAE0MJ70"/>
<reference evidence="1" key="1">
    <citation type="journal article" date="2023" name="Mol. Phylogenet. Evol.">
        <title>Genome-scale phylogeny and comparative genomics of the fungal order Sordariales.</title>
        <authorList>
            <person name="Hensen N."/>
            <person name="Bonometti L."/>
            <person name="Westerberg I."/>
            <person name="Brannstrom I.O."/>
            <person name="Guillou S."/>
            <person name="Cros-Aarteil S."/>
            <person name="Calhoun S."/>
            <person name="Haridas S."/>
            <person name="Kuo A."/>
            <person name="Mondo S."/>
            <person name="Pangilinan J."/>
            <person name="Riley R."/>
            <person name="LaButti K."/>
            <person name="Andreopoulos B."/>
            <person name="Lipzen A."/>
            <person name="Chen C."/>
            <person name="Yan M."/>
            <person name="Daum C."/>
            <person name="Ng V."/>
            <person name="Clum A."/>
            <person name="Steindorff A."/>
            <person name="Ohm R.A."/>
            <person name="Martin F."/>
            <person name="Silar P."/>
            <person name="Natvig D.O."/>
            <person name="Lalanne C."/>
            <person name="Gautier V."/>
            <person name="Ament-Velasquez S.L."/>
            <person name="Kruys A."/>
            <person name="Hutchinson M.I."/>
            <person name="Powell A.J."/>
            <person name="Barry K."/>
            <person name="Miller A.N."/>
            <person name="Grigoriev I.V."/>
            <person name="Debuchy R."/>
            <person name="Gladieux P."/>
            <person name="Hiltunen Thoren M."/>
            <person name="Johannesson H."/>
        </authorList>
    </citation>
    <scope>NUCLEOTIDE SEQUENCE</scope>
    <source>
        <strain evidence="1">SMH4131-1</strain>
    </source>
</reference>
<sequence>MSSIGRIAGSTVSMTNENTVALVNINLDFSLWRCDPAPEFLPIGSALTVGRKKEAETGQSHRTACKLGFLFHELIPDVPKLIKAYGRRVSEILASPDINPQGTESDGPFKPFIGADCTSIWAAATSGSASIGALLLACMLADSFDAKVATATWVEIVEERKRRVQADVDAQKLVNPHTAAAAQQEFTREELASWDTSVRSWLPRAATSMSFRRTQFALISDNLTIPYPRGGSTYETVMLTWRRAMEVLEKLLDNLPQQACDRAVICGIRSWHLYPDLLVFQTEATKVSFNDPLFPNSGILSLGLEYKGKPAEGFVSWSLALSHLKYYGDPVPVRSSEQLSRVRMSQLWLVTLGAIFSQWNIPYTSFNTALAWFQELGKKLNPVHDQRHKLSWLLQLCTAATDLDGDEGQVAPLLVKYGWRRGARFLGDKAHHGMREPFFGLCNPHIMGSLDHKADVECGIEYLRRVSSILHLGEEDAVIEYHGNLLGHDYRELATVHPIEYHLAERGDVSRGEMSAPKRHARWLHYRVPDDPMGEAEFERAVDERRREIEAMGESCKIVVGEEYMLSARPKSDDKRKSLWRNPPNLFQKRSPVELRHFTGPWEFTITSFDLWVIDKPVDSVHLQPLTPAQLKVGLGKLVTPEQGLTWLRGMASTEKLLGYFLAIVNYHPTVTLSISGQQVQKRNASRGLKRKHSAQQDVHTVDTTNESILDHGMAAFKKEPDVDKGDPTGCFLLITAHIHRPTNWLLSLRSLEIATQVYKTLPGATVSCEVAEQELLKARWLPVSITNMIQAEANIIRHFKDAASISVAQHLSKMTRAQCFACVAMFQSGRFNIDPEKLNEVVALCSEDSIFVAEILLSDPSADPSRLGIRHMVGNIGKTGMTFMVSPLEPRIRPLGHDASLVSHRGYDGAHGNSFKGTSLHLSFTTWTMPLEWENTGEIDQETFLRESVVSVQDNGKWVADIDVLGIEKSCPDVISFQDCDCKSDPNGQALTQNVVSIESWEEFLDKPPCVGVLQTNDNWVARLAAVSILIQQGNGHTAIILDKGEICWNCLEEAYSDPEPHIPQFIII</sequence>
<evidence type="ECO:0000313" key="2">
    <source>
        <dbReference type="Proteomes" id="UP001286456"/>
    </source>
</evidence>
<dbReference type="EMBL" id="JAUEPO010000002">
    <property type="protein sequence ID" value="KAK3333049.1"/>
    <property type="molecule type" value="Genomic_DNA"/>
</dbReference>
<keyword evidence="2" id="KW-1185">Reference proteome</keyword>
<dbReference type="Proteomes" id="UP001286456">
    <property type="component" value="Unassembled WGS sequence"/>
</dbReference>
<accession>A0AAE0MJ70</accession>
<protein>
    <submittedName>
        <fullName evidence="1">Uncharacterized protein</fullName>
    </submittedName>
</protein>
<name>A0AAE0MJ70_9PEZI</name>
<gene>
    <name evidence="1" type="ORF">B0T19DRAFT_115445</name>
</gene>
<organism evidence="1 2">
    <name type="scientific">Cercophora scortea</name>
    <dbReference type="NCBI Taxonomy" id="314031"/>
    <lineage>
        <taxon>Eukaryota</taxon>
        <taxon>Fungi</taxon>
        <taxon>Dikarya</taxon>
        <taxon>Ascomycota</taxon>
        <taxon>Pezizomycotina</taxon>
        <taxon>Sordariomycetes</taxon>
        <taxon>Sordariomycetidae</taxon>
        <taxon>Sordariales</taxon>
        <taxon>Lasiosphaeriaceae</taxon>
        <taxon>Cercophora</taxon>
    </lineage>
</organism>
<reference evidence="1" key="2">
    <citation type="submission" date="2023-06" db="EMBL/GenBank/DDBJ databases">
        <authorList>
            <consortium name="Lawrence Berkeley National Laboratory"/>
            <person name="Haridas S."/>
            <person name="Hensen N."/>
            <person name="Bonometti L."/>
            <person name="Westerberg I."/>
            <person name="Brannstrom I.O."/>
            <person name="Guillou S."/>
            <person name="Cros-Aarteil S."/>
            <person name="Calhoun S."/>
            <person name="Kuo A."/>
            <person name="Mondo S."/>
            <person name="Pangilinan J."/>
            <person name="Riley R."/>
            <person name="Labutti K."/>
            <person name="Andreopoulos B."/>
            <person name="Lipzen A."/>
            <person name="Chen C."/>
            <person name="Yanf M."/>
            <person name="Daum C."/>
            <person name="Ng V."/>
            <person name="Clum A."/>
            <person name="Steindorff A."/>
            <person name="Ohm R."/>
            <person name="Martin F."/>
            <person name="Silar P."/>
            <person name="Natvig D."/>
            <person name="Lalanne C."/>
            <person name="Gautier V."/>
            <person name="Ament-Velasquez S.L."/>
            <person name="Kruys A."/>
            <person name="Hutchinson M.I."/>
            <person name="Powell A.J."/>
            <person name="Barry K."/>
            <person name="Miller A.N."/>
            <person name="Grigoriev I.V."/>
            <person name="Debuchy R."/>
            <person name="Gladieux P."/>
            <person name="Thoren M.H."/>
            <person name="Johannesson H."/>
        </authorList>
    </citation>
    <scope>NUCLEOTIDE SEQUENCE</scope>
    <source>
        <strain evidence="1">SMH4131-1</strain>
    </source>
</reference>
<evidence type="ECO:0000313" key="1">
    <source>
        <dbReference type="EMBL" id="KAK3333049.1"/>
    </source>
</evidence>
<comment type="caution">
    <text evidence="1">The sequence shown here is derived from an EMBL/GenBank/DDBJ whole genome shotgun (WGS) entry which is preliminary data.</text>
</comment>
<proteinExistence type="predicted"/>